<evidence type="ECO:0000256" key="1">
    <source>
        <dbReference type="ARBA" id="ARBA00023015"/>
    </source>
</evidence>
<dbReference type="InterPro" id="IPR036390">
    <property type="entry name" value="WH_DNA-bd_sf"/>
</dbReference>
<dbReference type="Gene3D" id="1.10.10.10">
    <property type="entry name" value="Winged helix-like DNA-binding domain superfamily/Winged helix DNA-binding domain"/>
    <property type="match status" value="1"/>
</dbReference>
<evidence type="ECO:0000256" key="3">
    <source>
        <dbReference type="ARBA" id="ARBA00023163"/>
    </source>
</evidence>
<proteinExistence type="predicted"/>
<dbReference type="SUPFAM" id="SSF46785">
    <property type="entry name" value="Winged helix' DNA-binding domain"/>
    <property type="match status" value="1"/>
</dbReference>
<dbReference type="EMBL" id="JBBUKT010000004">
    <property type="protein sequence ID" value="MEK7951471.1"/>
    <property type="molecule type" value="Genomic_DNA"/>
</dbReference>
<dbReference type="PROSITE" id="PS51118">
    <property type="entry name" value="HTH_HXLR"/>
    <property type="match status" value="1"/>
</dbReference>
<dbReference type="RefSeq" id="WP_341405075.1">
    <property type="nucleotide sequence ID" value="NZ_JBBUKT010000004.1"/>
</dbReference>
<keyword evidence="1" id="KW-0805">Transcription regulation</keyword>
<dbReference type="InterPro" id="IPR036388">
    <property type="entry name" value="WH-like_DNA-bd_sf"/>
</dbReference>
<comment type="caution">
    <text evidence="5">The sequence shown here is derived from an EMBL/GenBank/DDBJ whole genome shotgun (WGS) entry which is preliminary data.</text>
</comment>
<dbReference type="Pfam" id="PF01638">
    <property type="entry name" value="HxlR"/>
    <property type="match status" value="1"/>
</dbReference>
<evidence type="ECO:0000256" key="2">
    <source>
        <dbReference type="ARBA" id="ARBA00023125"/>
    </source>
</evidence>
<evidence type="ECO:0000313" key="6">
    <source>
        <dbReference type="Proteomes" id="UP001371305"/>
    </source>
</evidence>
<protein>
    <submittedName>
        <fullName evidence="5">Helix-turn-helix domain-containing protein</fullName>
    </submittedName>
</protein>
<reference evidence="5 6" key="1">
    <citation type="submission" date="2024-04" db="EMBL/GenBank/DDBJ databases">
        <title>Luteolibacter sp. isolated from soil.</title>
        <authorList>
            <person name="An J."/>
        </authorList>
    </citation>
    <scope>NUCLEOTIDE SEQUENCE [LARGE SCALE GENOMIC DNA]</scope>
    <source>
        <strain evidence="5 6">Y139</strain>
    </source>
</reference>
<dbReference type="PANTHER" id="PTHR33204:SF37">
    <property type="entry name" value="HTH-TYPE TRANSCRIPTIONAL REGULATOR YODB"/>
    <property type="match status" value="1"/>
</dbReference>
<feature type="domain" description="HTH hxlR-type" evidence="4">
    <location>
        <begin position="16"/>
        <end position="114"/>
    </location>
</feature>
<dbReference type="PANTHER" id="PTHR33204">
    <property type="entry name" value="TRANSCRIPTIONAL REGULATOR, MARR FAMILY"/>
    <property type="match status" value="1"/>
</dbReference>
<sequence length="124" mass="13993">MPAKPKSQSLPRRSPCPVACALDLLGDRWTMLVIRDLFLGKQRFDEFLASPEGIATNILADRLKHLHEQGLVTKTPDDQDRRRFHYQLTPTGKSLHEVIIPLARWGLANLPKTKLHPAAAKALR</sequence>
<accession>A0ABU9AUW9</accession>
<evidence type="ECO:0000313" key="5">
    <source>
        <dbReference type="EMBL" id="MEK7951471.1"/>
    </source>
</evidence>
<keyword evidence="3" id="KW-0804">Transcription</keyword>
<keyword evidence="6" id="KW-1185">Reference proteome</keyword>
<organism evidence="5 6">
    <name type="scientific">Luteolibacter soli</name>
    <dbReference type="NCBI Taxonomy" id="3135280"/>
    <lineage>
        <taxon>Bacteria</taxon>
        <taxon>Pseudomonadati</taxon>
        <taxon>Verrucomicrobiota</taxon>
        <taxon>Verrucomicrobiia</taxon>
        <taxon>Verrucomicrobiales</taxon>
        <taxon>Verrucomicrobiaceae</taxon>
        <taxon>Luteolibacter</taxon>
    </lineage>
</organism>
<dbReference type="InterPro" id="IPR002577">
    <property type="entry name" value="HTH_HxlR"/>
</dbReference>
<keyword evidence="2" id="KW-0238">DNA-binding</keyword>
<evidence type="ECO:0000259" key="4">
    <source>
        <dbReference type="PROSITE" id="PS51118"/>
    </source>
</evidence>
<dbReference type="Proteomes" id="UP001371305">
    <property type="component" value="Unassembled WGS sequence"/>
</dbReference>
<name>A0ABU9AUW9_9BACT</name>
<gene>
    <name evidence="5" type="ORF">WKV53_13220</name>
</gene>